<keyword evidence="3" id="KW-1185">Reference proteome</keyword>
<dbReference type="EMBL" id="JBEUOH010000018">
    <property type="protein sequence ID" value="KAL0870811.1"/>
    <property type="molecule type" value="Genomic_DNA"/>
</dbReference>
<evidence type="ECO:0000313" key="2">
    <source>
        <dbReference type="EMBL" id="KAL0870811.1"/>
    </source>
</evidence>
<dbReference type="Pfam" id="PF00078">
    <property type="entry name" value="RVT_1"/>
    <property type="match status" value="1"/>
</dbReference>
<gene>
    <name evidence="2" type="ORF">ABMA27_005737</name>
</gene>
<dbReference type="PROSITE" id="PS50878">
    <property type="entry name" value="RT_POL"/>
    <property type="match status" value="1"/>
</dbReference>
<organism evidence="2 3">
    <name type="scientific">Loxostege sticticalis</name>
    <name type="common">Beet webworm moth</name>
    <dbReference type="NCBI Taxonomy" id="481309"/>
    <lineage>
        <taxon>Eukaryota</taxon>
        <taxon>Metazoa</taxon>
        <taxon>Ecdysozoa</taxon>
        <taxon>Arthropoda</taxon>
        <taxon>Hexapoda</taxon>
        <taxon>Insecta</taxon>
        <taxon>Pterygota</taxon>
        <taxon>Neoptera</taxon>
        <taxon>Endopterygota</taxon>
        <taxon>Lepidoptera</taxon>
        <taxon>Glossata</taxon>
        <taxon>Ditrysia</taxon>
        <taxon>Pyraloidea</taxon>
        <taxon>Crambidae</taxon>
        <taxon>Pyraustinae</taxon>
        <taxon>Loxostege</taxon>
    </lineage>
</organism>
<dbReference type="PANTHER" id="PTHR33332">
    <property type="entry name" value="REVERSE TRANSCRIPTASE DOMAIN-CONTAINING PROTEIN"/>
    <property type="match status" value="1"/>
</dbReference>
<dbReference type="Proteomes" id="UP001549920">
    <property type="component" value="Unassembled WGS sequence"/>
</dbReference>
<protein>
    <recommendedName>
        <fullName evidence="1">Reverse transcriptase domain-containing protein</fullName>
    </recommendedName>
</protein>
<comment type="caution">
    <text evidence="2">The sequence shown here is derived from an EMBL/GenBank/DDBJ whole genome shotgun (WGS) entry which is preliminary data.</text>
</comment>
<feature type="domain" description="Reverse transcriptase" evidence="1">
    <location>
        <begin position="490"/>
        <end position="770"/>
    </location>
</feature>
<name>A0ABR3HK78_LOXSC</name>
<dbReference type="InterPro" id="IPR036691">
    <property type="entry name" value="Endo/exonu/phosph_ase_sf"/>
</dbReference>
<reference evidence="2 3" key="1">
    <citation type="submission" date="2024-06" db="EMBL/GenBank/DDBJ databases">
        <title>A chromosome-level genome assembly of beet webworm, Loxostege sticticalis.</title>
        <authorList>
            <person name="Zhang Y."/>
        </authorList>
    </citation>
    <scope>NUCLEOTIDE SEQUENCE [LARGE SCALE GENOMIC DNA]</scope>
    <source>
        <strain evidence="2">AQ026</strain>
        <tissue evidence="2">Whole body</tissue>
    </source>
</reference>
<dbReference type="CDD" id="cd01650">
    <property type="entry name" value="RT_nLTR_like"/>
    <property type="match status" value="1"/>
</dbReference>
<evidence type="ECO:0000313" key="3">
    <source>
        <dbReference type="Proteomes" id="UP001549920"/>
    </source>
</evidence>
<dbReference type="Gene3D" id="3.60.10.10">
    <property type="entry name" value="Endonuclease/exonuclease/phosphatase"/>
    <property type="match status" value="1"/>
</dbReference>
<dbReference type="SUPFAM" id="SSF56672">
    <property type="entry name" value="DNA/RNA polymerases"/>
    <property type="match status" value="1"/>
</dbReference>
<dbReference type="InterPro" id="IPR000477">
    <property type="entry name" value="RT_dom"/>
</dbReference>
<proteinExistence type="predicted"/>
<dbReference type="SUPFAM" id="SSF56219">
    <property type="entry name" value="DNase I-like"/>
    <property type="match status" value="1"/>
</dbReference>
<sequence>MSFFVPNQGNNNLILFHQNIAGLLNKLDYLQVTIQEFIDSGTNISIICATETFLKSGDEKNIRLIDFQLAASYCRPRERRGGACILVKNHIQFNPIKLTDEYATYKSFECCGIEIKSSNLIILCIYRTPKSNIEHFFTNFEALLTRLMKKGKKKIIIAGDLNIDTLISSVNSNRLINMLHYFNISLHINEPTRLIACIDHIASNLKVTNASVHKLGLSDHSGQTAKFKIKLKKSTLQWFETRRDFSKENINKFYDCISSLSFSDILTEENTDDAFNQFHSLFSLFYNLCFPKIEVKINKKNYKTKWITKGIKKSCKIKRHLFKLYETANKNDKPLRRHKYKMYAKTLRRCILGLQEQGNKKYVMNSKNKTKAVWNIITSQVSACSSRTEFEEIRYNGLNLAKPTEIANAFNNYFIETTNANLKSNICPSKFTIDSCQSSMFLSPTSSDEIFKIIMTLKNSNSVGYDNLSTKIIKIVAIPIASVLSHLINKSFSQGVFPTCLKLSVVKPLYKKGDKKMPNNYRPIALIPVFSKIFEKAVHNRLTSFLDKMNIIKKEQNGFRKNHNTTLANYNLIQSIIESLDTKTSAAALFLDMSKAFDFVEHKKLISKLENYGLRGSVKDWFISYLGNRIQCVEINKIENVDGKLMKTEYRSVYKENKYGVPQGSILGPILFLLYINDLPNMTKHKTILFADDTTFIITTKNKEQLENEINLTFKAAMNWFNQNNLKVNIDKTKIMQFRTHQAPKLDINIKYEGQLIESVQTLKFLGIIIDEHCTWKNHITYVCEKLSRFVFVLRRLRETVSYEVALEAYHAYVGSVLQYGLIVWGNCTDINFAFKIQKKCIRALCGADFNDSCRPLFKSMKLLTLTNLYIKQICIFVSDHPDFFPAKPLVTVKALRKRPSNLLQLPTGRLTLFKKNAFAMAIKIYNALPEDLRGLSGSLLKSKLQSWLVEHPFYSLDEYFTYGT</sequence>
<accession>A0ABR3HK78</accession>
<evidence type="ECO:0000259" key="1">
    <source>
        <dbReference type="PROSITE" id="PS50878"/>
    </source>
</evidence>
<dbReference type="InterPro" id="IPR043502">
    <property type="entry name" value="DNA/RNA_pol_sf"/>
</dbReference>